<evidence type="ECO:0000313" key="5">
    <source>
        <dbReference type="EMBL" id="QDV22721.1"/>
    </source>
</evidence>
<keyword evidence="6" id="KW-1185">Reference proteome</keyword>
<comment type="function">
    <text evidence="3">Inhibits all the catalytic activities of DNA gyrase by preventing its interaction with DNA. Acts by binding directly to the C-terminal domain of GyrB, which probably disrupts DNA binding by the gyrase.</text>
</comment>
<dbReference type="PANTHER" id="PTHR36150">
    <property type="entry name" value="DNA GYRASE INHIBITOR YACG"/>
    <property type="match status" value="1"/>
</dbReference>
<keyword evidence="2 3" id="KW-0862">Zinc</keyword>
<dbReference type="AlphaFoldDB" id="A0A518G296"/>
<keyword evidence="1 3" id="KW-0479">Metal-binding</keyword>
<sequence>MNASNSTFRPRCPTCQMLVETDNAPKFLPFCSDRCRLIDLGRWLNEEHAVTCDENDESEAEVEPTRTPKLPPGWHDA</sequence>
<dbReference type="Gene3D" id="3.30.50.10">
    <property type="entry name" value="Erythroid Transcription Factor GATA-1, subunit A"/>
    <property type="match status" value="1"/>
</dbReference>
<dbReference type="OrthoDB" id="9809663at2"/>
<dbReference type="GO" id="GO:0008657">
    <property type="term" value="F:DNA topoisomerase type II (double strand cut, ATP-hydrolyzing) inhibitor activity"/>
    <property type="evidence" value="ECO:0007669"/>
    <property type="project" value="UniProtKB-UniRule"/>
</dbReference>
<evidence type="ECO:0000256" key="4">
    <source>
        <dbReference type="SAM" id="MobiDB-lite"/>
    </source>
</evidence>
<dbReference type="SUPFAM" id="SSF57716">
    <property type="entry name" value="Glucocorticoid receptor-like (DNA-binding domain)"/>
    <property type="match status" value="1"/>
</dbReference>
<organism evidence="5 6">
    <name type="scientific">Aureliella helgolandensis</name>
    <dbReference type="NCBI Taxonomy" id="2527968"/>
    <lineage>
        <taxon>Bacteria</taxon>
        <taxon>Pseudomonadati</taxon>
        <taxon>Planctomycetota</taxon>
        <taxon>Planctomycetia</taxon>
        <taxon>Pirellulales</taxon>
        <taxon>Pirellulaceae</taxon>
        <taxon>Aureliella</taxon>
    </lineage>
</organism>
<evidence type="ECO:0000313" key="6">
    <source>
        <dbReference type="Proteomes" id="UP000318017"/>
    </source>
</evidence>
<name>A0A518G296_9BACT</name>
<dbReference type="PANTHER" id="PTHR36150:SF1">
    <property type="entry name" value="DNA GYRASE INHIBITOR YACG"/>
    <property type="match status" value="1"/>
</dbReference>
<dbReference type="GO" id="GO:0006355">
    <property type="term" value="P:regulation of DNA-templated transcription"/>
    <property type="evidence" value="ECO:0007669"/>
    <property type="project" value="InterPro"/>
</dbReference>
<dbReference type="InterPro" id="IPR005584">
    <property type="entry name" value="DNA_gyrase_inhibitor_YacG"/>
</dbReference>
<feature type="binding site" evidence="3">
    <location>
        <position position="35"/>
    </location>
    <ligand>
        <name>Zn(2+)</name>
        <dbReference type="ChEBI" id="CHEBI:29105"/>
    </ligand>
</feature>
<dbReference type="InterPro" id="IPR013088">
    <property type="entry name" value="Znf_NHR/GATA"/>
</dbReference>
<protein>
    <recommendedName>
        <fullName evidence="3">DNA gyrase inhibitor YacG</fullName>
    </recommendedName>
</protein>
<dbReference type="Proteomes" id="UP000318017">
    <property type="component" value="Chromosome"/>
</dbReference>
<dbReference type="KEGG" id="ahel:Q31a_10070"/>
<comment type="cofactor">
    <cofactor evidence="3">
        <name>Zn(2+)</name>
        <dbReference type="ChEBI" id="CHEBI:29105"/>
    </cofactor>
    <text evidence="3">Binds 1 zinc ion.</text>
</comment>
<feature type="binding site" evidence="3">
    <location>
        <position position="12"/>
    </location>
    <ligand>
        <name>Zn(2+)</name>
        <dbReference type="ChEBI" id="CHEBI:29105"/>
    </ligand>
</feature>
<proteinExistence type="inferred from homology"/>
<feature type="binding site" evidence="3">
    <location>
        <position position="15"/>
    </location>
    <ligand>
        <name>Zn(2+)</name>
        <dbReference type="ChEBI" id="CHEBI:29105"/>
    </ligand>
</feature>
<gene>
    <name evidence="3 5" type="primary">yacG</name>
    <name evidence="5" type="ORF">Q31a_10070</name>
</gene>
<comment type="subunit">
    <text evidence="3">Interacts with GyrB.</text>
</comment>
<feature type="binding site" evidence="3">
    <location>
        <position position="31"/>
    </location>
    <ligand>
        <name>Zn(2+)</name>
        <dbReference type="ChEBI" id="CHEBI:29105"/>
    </ligand>
</feature>
<dbReference type="Pfam" id="PF03884">
    <property type="entry name" value="YacG"/>
    <property type="match status" value="1"/>
</dbReference>
<feature type="region of interest" description="Disordered" evidence="4">
    <location>
        <begin position="51"/>
        <end position="77"/>
    </location>
</feature>
<evidence type="ECO:0000256" key="3">
    <source>
        <dbReference type="HAMAP-Rule" id="MF_00649"/>
    </source>
</evidence>
<dbReference type="GO" id="GO:0008270">
    <property type="term" value="F:zinc ion binding"/>
    <property type="evidence" value="ECO:0007669"/>
    <property type="project" value="UniProtKB-UniRule"/>
</dbReference>
<dbReference type="RefSeq" id="WP_145074700.1">
    <property type="nucleotide sequence ID" value="NZ_CP036298.1"/>
</dbReference>
<dbReference type="EMBL" id="CP036298">
    <property type="protein sequence ID" value="QDV22721.1"/>
    <property type="molecule type" value="Genomic_DNA"/>
</dbReference>
<reference evidence="5 6" key="1">
    <citation type="submission" date="2019-02" db="EMBL/GenBank/DDBJ databases">
        <title>Deep-cultivation of Planctomycetes and their phenomic and genomic characterization uncovers novel biology.</title>
        <authorList>
            <person name="Wiegand S."/>
            <person name="Jogler M."/>
            <person name="Boedeker C."/>
            <person name="Pinto D."/>
            <person name="Vollmers J."/>
            <person name="Rivas-Marin E."/>
            <person name="Kohn T."/>
            <person name="Peeters S.H."/>
            <person name="Heuer A."/>
            <person name="Rast P."/>
            <person name="Oberbeckmann S."/>
            <person name="Bunk B."/>
            <person name="Jeske O."/>
            <person name="Meyerdierks A."/>
            <person name="Storesund J.E."/>
            <person name="Kallscheuer N."/>
            <person name="Luecker S."/>
            <person name="Lage O.M."/>
            <person name="Pohl T."/>
            <person name="Merkel B.J."/>
            <person name="Hornburger P."/>
            <person name="Mueller R.-W."/>
            <person name="Bruemmer F."/>
            <person name="Labrenz M."/>
            <person name="Spormann A.M."/>
            <person name="Op den Camp H."/>
            <person name="Overmann J."/>
            <person name="Amann R."/>
            <person name="Jetten M.S.M."/>
            <person name="Mascher T."/>
            <person name="Medema M.H."/>
            <person name="Devos D.P."/>
            <person name="Kaster A.-K."/>
            <person name="Ovreas L."/>
            <person name="Rohde M."/>
            <person name="Galperin M.Y."/>
            <person name="Jogler C."/>
        </authorList>
    </citation>
    <scope>NUCLEOTIDE SEQUENCE [LARGE SCALE GENOMIC DNA]</scope>
    <source>
        <strain evidence="5 6">Q31a</strain>
    </source>
</reference>
<evidence type="ECO:0000256" key="2">
    <source>
        <dbReference type="ARBA" id="ARBA00022833"/>
    </source>
</evidence>
<comment type="similarity">
    <text evidence="3">Belongs to the DNA gyrase inhibitor YacG family.</text>
</comment>
<accession>A0A518G296</accession>
<feature type="compositionally biased region" description="Acidic residues" evidence="4">
    <location>
        <begin position="53"/>
        <end position="62"/>
    </location>
</feature>
<dbReference type="HAMAP" id="MF_00649">
    <property type="entry name" value="DNA_gyrase_inhibitor_YacG"/>
    <property type="match status" value="1"/>
</dbReference>
<evidence type="ECO:0000256" key="1">
    <source>
        <dbReference type="ARBA" id="ARBA00022723"/>
    </source>
</evidence>